<dbReference type="Gene3D" id="3.40.50.620">
    <property type="entry name" value="HUPs"/>
    <property type="match status" value="1"/>
</dbReference>
<evidence type="ECO:0000256" key="10">
    <source>
        <dbReference type="ARBA" id="ARBA00072917"/>
    </source>
</evidence>
<evidence type="ECO:0000256" key="12">
    <source>
        <dbReference type="SAM" id="MobiDB-lite"/>
    </source>
</evidence>
<keyword evidence="5 11" id="KW-0547">Nucleotide-binding</keyword>
<dbReference type="FunFam" id="3.40.50.620:FF:000045">
    <property type="entry name" value="Glutamate--tRNA ligase, mitochondrial"/>
    <property type="match status" value="1"/>
</dbReference>
<dbReference type="HAMAP" id="MF_00022">
    <property type="entry name" value="Glu_tRNA_synth_type1"/>
    <property type="match status" value="1"/>
</dbReference>
<evidence type="ECO:0000256" key="6">
    <source>
        <dbReference type="ARBA" id="ARBA00022840"/>
    </source>
</evidence>
<keyword evidence="6 11" id="KW-0067">ATP-binding</keyword>
<feature type="domain" description="Glutamyl/glutaminyl-tRNA synthetase class Ib catalytic" evidence="13">
    <location>
        <begin position="116"/>
        <end position="399"/>
    </location>
</feature>
<name>T5A8Y4_OPHSC</name>
<keyword evidence="7 11" id="KW-0648">Protein biosynthesis</keyword>
<evidence type="ECO:0000256" key="3">
    <source>
        <dbReference type="ARBA" id="ARBA00012835"/>
    </source>
</evidence>
<dbReference type="eggNOG" id="KOG1149">
    <property type="taxonomic scope" value="Eukaryota"/>
</dbReference>
<feature type="compositionally biased region" description="Polar residues" evidence="12">
    <location>
        <begin position="54"/>
        <end position="72"/>
    </location>
</feature>
<dbReference type="GO" id="GO:0004818">
    <property type="term" value="F:glutamate-tRNA ligase activity"/>
    <property type="evidence" value="ECO:0007669"/>
    <property type="project" value="UniProtKB-EC"/>
</dbReference>
<dbReference type="PRINTS" id="PR00987">
    <property type="entry name" value="TRNASYNTHGLU"/>
</dbReference>
<dbReference type="OrthoDB" id="428822at2759"/>
<evidence type="ECO:0000256" key="2">
    <source>
        <dbReference type="ARBA" id="ARBA00007894"/>
    </source>
</evidence>
<dbReference type="SUPFAM" id="SSF52374">
    <property type="entry name" value="Nucleotidylyl transferase"/>
    <property type="match status" value="1"/>
</dbReference>
<dbReference type="InterPro" id="IPR033910">
    <property type="entry name" value="GluRS_core"/>
</dbReference>
<evidence type="ECO:0000256" key="8">
    <source>
        <dbReference type="ARBA" id="ARBA00023146"/>
    </source>
</evidence>
<feature type="region of interest" description="Disordered" evidence="12">
    <location>
        <begin position="1"/>
        <end position="20"/>
    </location>
</feature>
<dbReference type="HOGENOM" id="CLU_015768_7_0_1"/>
<dbReference type="InterPro" id="IPR004527">
    <property type="entry name" value="Glu-tRNA-ligase_bac/mito"/>
</dbReference>
<evidence type="ECO:0000256" key="7">
    <source>
        <dbReference type="ARBA" id="ARBA00022917"/>
    </source>
</evidence>
<dbReference type="InterPro" id="IPR049940">
    <property type="entry name" value="GluQ/Sye"/>
</dbReference>
<dbReference type="NCBIfam" id="TIGR00464">
    <property type="entry name" value="gltX_bact"/>
    <property type="match status" value="1"/>
</dbReference>
<organism evidence="14 15">
    <name type="scientific">Ophiocordyceps sinensis (strain Co18 / CGMCC 3.14243)</name>
    <name type="common">Yarsagumba caterpillar fungus</name>
    <name type="synonym">Hirsutella sinensis</name>
    <dbReference type="NCBI Taxonomy" id="911162"/>
    <lineage>
        <taxon>Eukaryota</taxon>
        <taxon>Fungi</taxon>
        <taxon>Dikarya</taxon>
        <taxon>Ascomycota</taxon>
        <taxon>Pezizomycotina</taxon>
        <taxon>Sordariomycetes</taxon>
        <taxon>Hypocreomycetidae</taxon>
        <taxon>Hypocreales</taxon>
        <taxon>Ophiocordycipitaceae</taxon>
        <taxon>Ophiocordyceps</taxon>
    </lineage>
</organism>
<keyword evidence="8 11" id="KW-0030">Aminoacyl-tRNA synthetase</keyword>
<evidence type="ECO:0000256" key="1">
    <source>
        <dbReference type="ARBA" id="ARBA00004173"/>
    </source>
</evidence>
<dbReference type="InterPro" id="IPR014729">
    <property type="entry name" value="Rossmann-like_a/b/a_fold"/>
</dbReference>
<evidence type="ECO:0000256" key="9">
    <source>
        <dbReference type="ARBA" id="ARBA00030865"/>
    </source>
</evidence>
<dbReference type="AlphaFoldDB" id="T5A8Y4"/>
<dbReference type="Proteomes" id="UP000019374">
    <property type="component" value="Unassembled WGS sequence"/>
</dbReference>
<dbReference type="CDD" id="cd00808">
    <property type="entry name" value="GluRS_core"/>
    <property type="match status" value="1"/>
</dbReference>
<keyword evidence="4 11" id="KW-0436">Ligase</keyword>
<comment type="similarity">
    <text evidence="2">Belongs to the class-I aminoacyl-tRNA synthetase family. Glutamate--tRNA ligase type 1 subfamily.</text>
</comment>
<dbReference type="EC" id="6.1.1.17" evidence="3"/>
<sequence length="639" mass="71234">MATVLRNSAPIPRLSSPASHRRRVLAHAQEVSFSVHALRRSKLSYRFTRHESSVARTQNDGDSSSETQQRLATESPAAGQAASGLGALRRKRSSLQQSFGHASTRNILGQSSDLPVRTRFAPSPTGYLHLGSLRTALFNNLAARASKGGAFVLRIEDTDQSRLVQDAEKRVIQDLQWAGLSWDEGPDRGGPHGPYRQSERLPTYKHHVQTLVDAGHAYRCFCTSEQLESQKRRLHDAGRPTIYPGTCRSIDASESDSRGAEGEAHVVRLKGDAFGRPKFRDAIYGQFQKKNPEEDFVILKTDGFPTYHLANVVDDHLMEITHVIRGEEWLISTPKHLALYKAFGWHPPTFAHLGLLVNADGTKLSKRNDSANLSKYQRDRVFPMAFLSWLANLGSSFKSNSKPPRTLDDVVDALTFKFTTGGIKMNFGKLDYFHKQYQDALLADPNPDLAEQEAQLLDRPRVQPLLLRLEAITTGGSVETQDLQKPWQTSLELVPALKSDGSRDFYARSIFTHTRGGRFKCPNTLIEGYPFLFWRVPTCLYKSSIAASNPSSEVLDALDGAIERAECWDDQGANVVAFLNDALRDRNVPPVVMHNVLRLVATGAWDAVTPNSSKMFALLGRDEWRCRIHVLKDVLGEAS</sequence>
<comment type="subcellular location">
    <subcellularLocation>
        <location evidence="1">Mitochondrion</location>
    </subcellularLocation>
</comment>
<evidence type="ECO:0000259" key="13">
    <source>
        <dbReference type="Pfam" id="PF00749"/>
    </source>
</evidence>
<evidence type="ECO:0000256" key="5">
    <source>
        <dbReference type="ARBA" id="ARBA00022741"/>
    </source>
</evidence>
<dbReference type="Pfam" id="PF00749">
    <property type="entry name" value="tRNA-synt_1c"/>
    <property type="match status" value="1"/>
</dbReference>
<feature type="compositionally biased region" description="Low complexity" evidence="12">
    <location>
        <begin position="77"/>
        <end position="87"/>
    </location>
</feature>
<proteinExistence type="inferred from homology"/>
<dbReference type="PANTHER" id="PTHR43311">
    <property type="entry name" value="GLUTAMATE--TRNA LIGASE"/>
    <property type="match status" value="1"/>
</dbReference>
<accession>T5A8Y4</accession>
<dbReference type="EMBL" id="KE655108">
    <property type="protein sequence ID" value="EQK98262.1"/>
    <property type="molecule type" value="Genomic_DNA"/>
</dbReference>
<feature type="region of interest" description="Disordered" evidence="12">
    <location>
        <begin position="182"/>
        <end position="201"/>
    </location>
</feature>
<feature type="region of interest" description="Disordered" evidence="12">
    <location>
        <begin position="48"/>
        <end position="87"/>
    </location>
</feature>
<dbReference type="GO" id="GO:0005739">
    <property type="term" value="C:mitochondrion"/>
    <property type="evidence" value="ECO:0007669"/>
    <property type="project" value="UniProtKB-SubCell"/>
</dbReference>
<evidence type="ECO:0000256" key="4">
    <source>
        <dbReference type="ARBA" id="ARBA00022598"/>
    </source>
</evidence>
<gene>
    <name evidence="14" type="ORF">OCS_06026</name>
</gene>
<dbReference type="InterPro" id="IPR000924">
    <property type="entry name" value="Glu/Gln-tRNA-synth"/>
</dbReference>
<dbReference type="PANTHER" id="PTHR43311:SF2">
    <property type="entry name" value="GLUTAMATE--TRNA LIGASE, MITOCHONDRIAL-RELATED"/>
    <property type="match status" value="1"/>
</dbReference>
<dbReference type="GO" id="GO:0005524">
    <property type="term" value="F:ATP binding"/>
    <property type="evidence" value="ECO:0007669"/>
    <property type="project" value="UniProtKB-KW"/>
</dbReference>
<dbReference type="GO" id="GO:0006424">
    <property type="term" value="P:glutamyl-tRNA aminoacylation"/>
    <property type="evidence" value="ECO:0007669"/>
    <property type="project" value="InterPro"/>
</dbReference>
<dbReference type="InterPro" id="IPR020058">
    <property type="entry name" value="Glu/Gln-tRNA-synth_Ib_cat-dom"/>
</dbReference>
<evidence type="ECO:0000313" key="14">
    <source>
        <dbReference type="EMBL" id="EQK98262.1"/>
    </source>
</evidence>
<evidence type="ECO:0000256" key="11">
    <source>
        <dbReference type="RuleBase" id="RU363037"/>
    </source>
</evidence>
<dbReference type="GO" id="GO:0008270">
    <property type="term" value="F:zinc ion binding"/>
    <property type="evidence" value="ECO:0007669"/>
    <property type="project" value="InterPro"/>
</dbReference>
<protein>
    <recommendedName>
        <fullName evidence="10">Glutamate--tRNA ligase, mitochondrial</fullName>
        <ecNumber evidence="3">6.1.1.17</ecNumber>
    </recommendedName>
    <alternativeName>
        <fullName evidence="9">Glutamyl-tRNA synthetase</fullName>
    </alternativeName>
</protein>
<evidence type="ECO:0000313" key="15">
    <source>
        <dbReference type="Proteomes" id="UP000019374"/>
    </source>
</evidence>
<reference evidence="14 15" key="1">
    <citation type="journal article" date="2013" name="Chin. Sci. Bull.">
        <title>Genome survey uncovers the secrets of sex and lifestyle in caterpillar fungus.</title>
        <authorList>
            <person name="Hu X."/>
            <person name="Zhang Y."/>
            <person name="Xiao G."/>
            <person name="Zheng P."/>
            <person name="Xia Y."/>
            <person name="Zhang X."/>
            <person name="St Leger R.J."/>
            <person name="Liu X."/>
            <person name="Wang C."/>
        </authorList>
    </citation>
    <scope>NUCLEOTIDE SEQUENCE [LARGE SCALE GENOMIC DNA]</scope>
    <source>
        <strain evidence="15">Co18 / CGMCC 3.14243</strain>
        <tissue evidence="14">Fruit-body</tissue>
    </source>
</reference>